<evidence type="ECO:0000256" key="4">
    <source>
        <dbReference type="ARBA" id="ARBA00022679"/>
    </source>
</evidence>
<proteinExistence type="inferred from homology"/>
<feature type="transmembrane region" description="Helical" evidence="8">
    <location>
        <begin position="56"/>
        <end position="73"/>
    </location>
</feature>
<dbReference type="GO" id="GO:0008374">
    <property type="term" value="F:O-acyltransferase activity"/>
    <property type="evidence" value="ECO:0007669"/>
    <property type="project" value="InterPro"/>
</dbReference>
<comment type="subcellular location">
    <subcellularLocation>
        <location evidence="1">Membrane</location>
        <topology evidence="1">Multi-pass membrane protein</topology>
    </subcellularLocation>
</comment>
<reference evidence="10 11" key="1">
    <citation type="submission" date="2014-04" db="EMBL/GenBank/DDBJ databases">
        <authorList>
            <consortium name="DOE Joint Genome Institute"/>
            <person name="Kuo A."/>
            <person name="Kohler A."/>
            <person name="Nagy L.G."/>
            <person name="Floudas D."/>
            <person name="Copeland A."/>
            <person name="Barry K.W."/>
            <person name="Cichocki N."/>
            <person name="Veneault-Fourrey C."/>
            <person name="LaButti K."/>
            <person name="Lindquist E.A."/>
            <person name="Lipzen A."/>
            <person name="Lundell T."/>
            <person name="Morin E."/>
            <person name="Murat C."/>
            <person name="Sun H."/>
            <person name="Tunlid A."/>
            <person name="Henrissat B."/>
            <person name="Grigoriev I.V."/>
            <person name="Hibbett D.S."/>
            <person name="Martin F."/>
            <person name="Nordberg H.P."/>
            <person name="Cantor M.N."/>
            <person name="Hua S.X."/>
        </authorList>
    </citation>
    <scope>NUCLEOTIDE SEQUENCE [LARGE SCALE GENOMIC DNA]</scope>
    <source>
        <strain evidence="10 11">Foug A</strain>
    </source>
</reference>
<evidence type="ECO:0000259" key="9">
    <source>
        <dbReference type="Pfam" id="PF13813"/>
    </source>
</evidence>
<dbReference type="GO" id="GO:0016020">
    <property type="term" value="C:membrane"/>
    <property type="evidence" value="ECO:0007669"/>
    <property type="project" value="UniProtKB-SubCell"/>
</dbReference>
<keyword evidence="11" id="KW-1185">Reference proteome</keyword>
<comment type="similarity">
    <text evidence="3">Belongs to the wax synthase family.</text>
</comment>
<dbReference type="EMBL" id="KN822084">
    <property type="protein sequence ID" value="KIM58587.1"/>
    <property type="molecule type" value="Genomic_DNA"/>
</dbReference>
<comment type="pathway">
    <text evidence="2">Secondary metabolite biosynthesis.</text>
</comment>
<gene>
    <name evidence="10" type="ORF">SCLCIDRAFT_1218551</name>
</gene>
<dbReference type="STRING" id="1036808.A0A0C3A1S1"/>
<evidence type="ECO:0000256" key="3">
    <source>
        <dbReference type="ARBA" id="ARBA00007282"/>
    </source>
</evidence>
<name>A0A0C3A1S1_9AGAM</name>
<keyword evidence="4" id="KW-0808">Transferase</keyword>
<evidence type="ECO:0000256" key="2">
    <source>
        <dbReference type="ARBA" id="ARBA00005179"/>
    </source>
</evidence>
<dbReference type="InParanoid" id="A0A0C3A1S1"/>
<evidence type="ECO:0000256" key="5">
    <source>
        <dbReference type="ARBA" id="ARBA00022692"/>
    </source>
</evidence>
<dbReference type="AlphaFoldDB" id="A0A0C3A1S1"/>
<feature type="transmembrane region" description="Helical" evidence="8">
    <location>
        <begin position="320"/>
        <end position="344"/>
    </location>
</feature>
<sequence length="408" mass="45727">MSVGADLTFLKDILPVPSTRLPFDVRSTITYLLPAWLSYIVVAILVMLPGTRTLRIALWPLIALLAFRAAVYVDLSNGDPQRTHLNVDFTLVMLCVAIRTLEWTFLKEPLKRHLRPANSTPSIVMDALDLAVNIRGIGWNWSKSIYVPPETRPTSRTVFCLYVLISALVHSFICGVLHIAIQAFSPETFTVLSGGSIFDASLPPLVCYIRSSIISIVVAFGIYSVMQFNYDVLTLVGVVVFRQDPAQWPPFFQSPWLATSLRDFWSRRWHQIYRRPFVVLGGWPLSFVFGRPGYICGAFLASGIFHHVVVLVLNGSVEMWCMFLSFGMMAVGIVLEDVFAALTGRTVGGWIGRLWVIVWMLVWGNLMVDGFARAGMFACSDVFGSASPARVFVEHYVLAFDKWLRAFA</sequence>
<keyword evidence="6 8" id="KW-1133">Transmembrane helix</keyword>
<reference evidence="11" key="2">
    <citation type="submission" date="2015-01" db="EMBL/GenBank/DDBJ databases">
        <title>Evolutionary Origins and Diversification of the Mycorrhizal Mutualists.</title>
        <authorList>
            <consortium name="DOE Joint Genome Institute"/>
            <consortium name="Mycorrhizal Genomics Consortium"/>
            <person name="Kohler A."/>
            <person name="Kuo A."/>
            <person name="Nagy L.G."/>
            <person name="Floudas D."/>
            <person name="Copeland A."/>
            <person name="Barry K.W."/>
            <person name="Cichocki N."/>
            <person name="Veneault-Fourrey C."/>
            <person name="LaButti K."/>
            <person name="Lindquist E.A."/>
            <person name="Lipzen A."/>
            <person name="Lundell T."/>
            <person name="Morin E."/>
            <person name="Murat C."/>
            <person name="Riley R."/>
            <person name="Ohm R."/>
            <person name="Sun H."/>
            <person name="Tunlid A."/>
            <person name="Henrissat B."/>
            <person name="Grigoriev I.V."/>
            <person name="Hibbett D.S."/>
            <person name="Martin F."/>
        </authorList>
    </citation>
    <scope>NUCLEOTIDE SEQUENCE [LARGE SCALE GENOMIC DNA]</scope>
    <source>
        <strain evidence="11">Foug A</strain>
    </source>
</reference>
<accession>A0A0C3A1S1</accession>
<dbReference type="PANTHER" id="PTHR31595:SF57">
    <property type="entry name" value="OS04G0481900 PROTEIN"/>
    <property type="match status" value="1"/>
</dbReference>
<dbReference type="InterPro" id="IPR032805">
    <property type="entry name" value="Wax_synthase_dom"/>
</dbReference>
<feature type="domain" description="Wax synthase" evidence="9">
    <location>
        <begin position="248"/>
        <end position="323"/>
    </location>
</feature>
<organism evidence="10 11">
    <name type="scientific">Scleroderma citrinum Foug A</name>
    <dbReference type="NCBI Taxonomy" id="1036808"/>
    <lineage>
        <taxon>Eukaryota</taxon>
        <taxon>Fungi</taxon>
        <taxon>Dikarya</taxon>
        <taxon>Basidiomycota</taxon>
        <taxon>Agaricomycotina</taxon>
        <taxon>Agaricomycetes</taxon>
        <taxon>Agaricomycetidae</taxon>
        <taxon>Boletales</taxon>
        <taxon>Sclerodermatineae</taxon>
        <taxon>Sclerodermataceae</taxon>
        <taxon>Scleroderma</taxon>
    </lineage>
</organism>
<evidence type="ECO:0000256" key="6">
    <source>
        <dbReference type="ARBA" id="ARBA00022989"/>
    </source>
</evidence>
<feature type="transmembrane region" description="Helical" evidence="8">
    <location>
        <begin position="159"/>
        <end position="181"/>
    </location>
</feature>
<evidence type="ECO:0000256" key="1">
    <source>
        <dbReference type="ARBA" id="ARBA00004141"/>
    </source>
</evidence>
<feature type="transmembrane region" description="Helical" evidence="8">
    <location>
        <begin position="201"/>
        <end position="223"/>
    </location>
</feature>
<dbReference type="InterPro" id="IPR044851">
    <property type="entry name" value="Wax_synthase"/>
</dbReference>
<feature type="transmembrane region" description="Helical" evidence="8">
    <location>
        <begin position="29"/>
        <end position="49"/>
    </location>
</feature>
<protein>
    <recommendedName>
        <fullName evidence="9">Wax synthase domain-containing protein</fullName>
    </recommendedName>
</protein>
<keyword evidence="7 8" id="KW-0472">Membrane</keyword>
<dbReference type="PANTHER" id="PTHR31595">
    <property type="entry name" value="LONG-CHAIN-ALCOHOL O-FATTY-ACYLTRANSFERASE 3-RELATED"/>
    <property type="match status" value="1"/>
</dbReference>
<keyword evidence="5 8" id="KW-0812">Transmembrane</keyword>
<evidence type="ECO:0000256" key="8">
    <source>
        <dbReference type="SAM" id="Phobius"/>
    </source>
</evidence>
<dbReference type="GO" id="GO:0006629">
    <property type="term" value="P:lipid metabolic process"/>
    <property type="evidence" value="ECO:0007669"/>
    <property type="project" value="InterPro"/>
</dbReference>
<evidence type="ECO:0000313" key="11">
    <source>
        <dbReference type="Proteomes" id="UP000053989"/>
    </source>
</evidence>
<dbReference type="HOGENOM" id="CLU_034105_1_0_1"/>
<dbReference type="Pfam" id="PF13813">
    <property type="entry name" value="MBOAT_2"/>
    <property type="match status" value="1"/>
</dbReference>
<feature type="transmembrane region" description="Helical" evidence="8">
    <location>
        <begin position="85"/>
        <end position="106"/>
    </location>
</feature>
<feature type="transmembrane region" description="Helical" evidence="8">
    <location>
        <begin position="350"/>
        <end position="368"/>
    </location>
</feature>
<evidence type="ECO:0000313" key="10">
    <source>
        <dbReference type="EMBL" id="KIM58587.1"/>
    </source>
</evidence>
<dbReference type="Proteomes" id="UP000053989">
    <property type="component" value="Unassembled WGS sequence"/>
</dbReference>
<evidence type="ECO:0000256" key="7">
    <source>
        <dbReference type="ARBA" id="ARBA00023136"/>
    </source>
</evidence>
<dbReference type="OrthoDB" id="1077582at2759"/>